<keyword evidence="3" id="KW-0238">DNA-binding</keyword>
<sequence length="346" mass="38654">MAVKLKDVARKAGVSPTTVSLVFNQGSQSRISQTTRERILEVAQELGYQPGKVAQRMVKNIVQPLPQQIPPTIALVITDITNPFFTELAAVIEDVASRYGYNIILCNTKKSSAKELEYLEVLWRRRVDGLIIAPAEDSSEYLLEFLKREIPVVFVDRYLENAMANAVLLDNVKGAYMAVEYLIQLGHRRIGVINGRREVTTGKERLLGYINALKDYQLAIDENLLRDGYFTIEGGQQAMAELLDLPDPPSAIFSTASLMTMGALQELQNRGMKLPLALSLTSFDDYMWTRLVDPPLTVVAQPVLDIGREAAQLVIQLIQGWGQDGPKKIMLQPELIIRASCREYSS</sequence>
<dbReference type="PANTHER" id="PTHR30146">
    <property type="entry name" value="LACI-RELATED TRANSCRIPTIONAL REPRESSOR"/>
    <property type="match status" value="1"/>
</dbReference>
<dbReference type="InterPro" id="IPR028082">
    <property type="entry name" value="Peripla_BP_I"/>
</dbReference>
<keyword evidence="2" id="KW-0805">Transcription regulation</keyword>
<protein>
    <submittedName>
        <fullName evidence="6">Transcriptional regulator</fullName>
    </submittedName>
</protein>
<keyword evidence="1" id="KW-0678">Repressor</keyword>
<dbReference type="InterPro" id="IPR000843">
    <property type="entry name" value="HTH_LacI"/>
</dbReference>
<keyword evidence="4" id="KW-0804">Transcription</keyword>
<evidence type="ECO:0000313" key="6">
    <source>
        <dbReference type="EMBL" id="GAK58171.1"/>
    </source>
</evidence>
<dbReference type="SMART" id="SM00354">
    <property type="entry name" value="HTH_LACI"/>
    <property type="match status" value="1"/>
</dbReference>
<evidence type="ECO:0000256" key="3">
    <source>
        <dbReference type="ARBA" id="ARBA00023125"/>
    </source>
</evidence>
<evidence type="ECO:0000313" key="7">
    <source>
        <dbReference type="Proteomes" id="UP000030661"/>
    </source>
</evidence>
<dbReference type="InterPro" id="IPR010982">
    <property type="entry name" value="Lambda_DNA-bd_dom_sf"/>
</dbReference>
<dbReference type="STRING" id="1499967.U27_05144"/>
<reference evidence="6 7" key="1">
    <citation type="journal article" date="2015" name="PeerJ">
        <title>First genomic representation of candidate bacterial phylum KSB3 points to enhanced environmental sensing as a trigger of wastewater bulking.</title>
        <authorList>
            <person name="Sekiguchi Y."/>
            <person name="Ohashi A."/>
            <person name="Parks D.H."/>
            <person name="Yamauchi T."/>
            <person name="Tyson G.W."/>
            <person name="Hugenholtz P."/>
        </authorList>
    </citation>
    <scope>NUCLEOTIDE SEQUENCE [LARGE SCALE GENOMIC DNA]</scope>
</reference>
<dbReference type="PROSITE" id="PS50932">
    <property type="entry name" value="HTH_LACI_2"/>
    <property type="match status" value="1"/>
</dbReference>
<dbReference type="EMBL" id="DF820467">
    <property type="protein sequence ID" value="GAK58171.1"/>
    <property type="molecule type" value="Genomic_DNA"/>
</dbReference>
<dbReference type="Pfam" id="PF00532">
    <property type="entry name" value="Peripla_BP_1"/>
    <property type="match status" value="1"/>
</dbReference>
<dbReference type="eggNOG" id="COG1609">
    <property type="taxonomic scope" value="Bacteria"/>
</dbReference>
<dbReference type="Gene3D" id="1.10.260.40">
    <property type="entry name" value="lambda repressor-like DNA-binding domains"/>
    <property type="match status" value="1"/>
</dbReference>
<dbReference type="CDD" id="cd01392">
    <property type="entry name" value="HTH_LacI"/>
    <property type="match status" value="1"/>
</dbReference>
<dbReference type="InterPro" id="IPR001761">
    <property type="entry name" value="Peripla_BP/Lac1_sug-bd_dom"/>
</dbReference>
<evidence type="ECO:0000256" key="4">
    <source>
        <dbReference type="ARBA" id="ARBA00023163"/>
    </source>
</evidence>
<proteinExistence type="predicted"/>
<dbReference type="CDD" id="cd06267">
    <property type="entry name" value="PBP1_LacI_sugar_binding-like"/>
    <property type="match status" value="1"/>
</dbReference>
<dbReference type="Gene3D" id="3.40.50.2300">
    <property type="match status" value="2"/>
</dbReference>
<dbReference type="GO" id="GO:0000976">
    <property type="term" value="F:transcription cis-regulatory region binding"/>
    <property type="evidence" value="ECO:0007669"/>
    <property type="project" value="TreeGrafter"/>
</dbReference>
<organism evidence="6 7">
    <name type="scientific">Vecturithrix granuli</name>
    <dbReference type="NCBI Taxonomy" id="1499967"/>
    <lineage>
        <taxon>Bacteria</taxon>
        <taxon>Candidatus Moduliflexota</taxon>
        <taxon>Candidatus Vecturitrichia</taxon>
        <taxon>Candidatus Vecturitrichales</taxon>
        <taxon>Candidatus Vecturitrichaceae</taxon>
        <taxon>Candidatus Vecturithrix</taxon>
    </lineage>
</organism>
<dbReference type="Pfam" id="PF00356">
    <property type="entry name" value="LacI"/>
    <property type="match status" value="1"/>
</dbReference>
<gene>
    <name evidence="6" type="ORF">U27_05144</name>
</gene>
<dbReference type="HOGENOM" id="CLU_037628_6_0_0"/>
<keyword evidence="7" id="KW-1185">Reference proteome</keyword>
<accession>A0A081C0R6</accession>
<evidence type="ECO:0000259" key="5">
    <source>
        <dbReference type="PROSITE" id="PS50932"/>
    </source>
</evidence>
<evidence type="ECO:0000256" key="2">
    <source>
        <dbReference type="ARBA" id="ARBA00023015"/>
    </source>
</evidence>
<dbReference type="PANTHER" id="PTHR30146:SF148">
    <property type="entry name" value="HTH-TYPE TRANSCRIPTIONAL REPRESSOR PURR-RELATED"/>
    <property type="match status" value="1"/>
</dbReference>
<dbReference type="Proteomes" id="UP000030661">
    <property type="component" value="Unassembled WGS sequence"/>
</dbReference>
<dbReference type="SUPFAM" id="SSF53822">
    <property type="entry name" value="Periplasmic binding protein-like I"/>
    <property type="match status" value="1"/>
</dbReference>
<evidence type="ECO:0000256" key="1">
    <source>
        <dbReference type="ARBA" id="ARBA00022491"/>
    </source>
</evidence>
<dbReference type="GO" id="GO:0003700">
    <property type="term" value="F:DNA-binding transcription factor activity"/>
    <property type="evidence" value="ECO:0007669"/>
    <property type="project" value="TreeGrafter"/>
</dbReference>
<dbReference type="SUPFAM" id="SSF47413">
    <property type="entry name" value="lambda repressor-like DNA-binding domains"/>
    <property type="match status" value="1"/>
</dbReference>
<feature type="domain" description="HTH lacI-type" evidence="5">
    <location>
        <begin position="3"/>
        <end position="59"/>
    </location>
</feature>
<name>A0A081C0R6_VECG1</name>
<dbReference type="AlphaFoldDB" id="A0A081C0R6"/>